<comment type="similarity">
    <text evidence="2 8">Belongs to the diaminopimelate epimerase family.</text>
</comment>
<dbReference type="InterPro" id="IPR018510">
    <property type="entry name" value="DAP_epimerase_AS"/>
</dbReference>
<evidence type="ECO:0000256" key="8">
    <source>
        <dbReference type="HAMAP-Rule" id="MF_00197"/>
    </source>
</evidence>
<evidence type="ECO:0000256" key="5">
    <source>
        <dbReference type="ARBA" id="ARBA00023154"/>
    </source>
</evidence>
<dbReference type="PROSITE" id="PS01326">
    <property type="entry name" value="DAP_EPIMERASE"/>
    <property type="match status" value="1"/>
</dbReference>
<feature type="binding site" evidence="8">
    <location>
        <begin position="71"/>
        <end position="72"/>
    </location>
    <ligand>
        <name>substrate</name>
    </ligand>
</feature>
<dbReference type="PANTHER" id="PTHR31689">
    <property type="entry name" value="DIAMINOPIMELATE EPIMERASE, CHLOROPLASTIC"/>
    <property type="match status" value="1"/>
</dbReference>
<evidence type="ECO:0000256" key="1">
    <source>
        <dbReference type="ARBA" id="ARBA00005196"/>
    </source>
</evidence>
<comment type="subcellular location">
    <subcellularLocation>
        <location evidence="8">Cytoplasm</location>
    </subcellularLocation>
</comment>
<dbReference type="GO" id="GO:0008837">
    <property type="term" value="F:diaminopimelate epimerase activity"/>
    <property type="evidence" value="ECO:0007669"/>
    <property type="project" value="UniProtKB-EC"/>
</dbReference>
<comment type="catalytic activity">
    <reaction evidence="7 8">
        <text>(2S,6S)-2,6-diaminopimelate = meso-2,6-diaminopimelate</text>
        <dbReference type="Rhea" id="RHEA:15393"/>
        <dbReference type="ChEBI" id="CHEBI:57609"/>
        <dbReference type="ChEBI" id="CHEBI:57791"/>
        <dbReference type="EC" id="5.1.1.7"/>
    </reaction>
</comment>
<feature type="binding site" evidence="8">
    <location>
        <begin position="194"/>
        <end position="195"/>
    </location>
    <ligand>
        <name>substrate</name>
    </ligand>
</feature>
<dbReference type="PANTHER" id="PTHR31689:SF0">
    <property type="entry name" value="DIAMINOPIMELATE EPIMERASE"/>
    <property type="match status" value="1"/>
</dbReference>
<keyword evidence="6 8" id="KW-0413">Isomerase</keyword>
<comment type="subunit">
    <text evidence="8">Homodimer.</text>
</comment>
<keyword evidence="4 8" id="KW-0028">Amino-acid biosynthesis</keyword>
<keyword evidence="8" id="KW-0963">Cytoplasm</keyword>
<feature type="binding site" evidence="8">
    <location>
        <position position="11"/>
    </location>
    <ligand>
        <name>substrate</name>
    </ligand>
</feature>
<protein>
    <recommendedName>
        <fullName evidence="3 8">Diaminopimelate epimerase</fullName>
        <shortName evidence="8">DAP epimerase</shortName>
        <ecNumber evidence="3 8">5.1.1.7</ecNumber>
    </recommendedName>
    <alternativeName>
        <fullName evidence="8">PLP-independent amino acid racemase</fullName>
    </alternativeName>
</protein>
<gene>
    <name evidence="8" type="primary">dapF</name>
    <name evidence="10" type="ORF">KDD93_06615</name>
</gene>
<evidence type="ECO:0000256" key="3">
    <source>
        <dbReference type="ARBA" id="ARBA00013080"/>
    </source>
</evidence>
<feature type="binding site" evidence="8">
    <location>
        <begin position="183"/>
        <end position="184"/>
    </location>
    <ligand>
        <name>substrate</name>
    </ligand>
</feature>
<keyword evidence="11" id="KW-1185">Reference proteome</keyword>
<feature type="active site" evidence="9">
    <location>
        <position position="70"/>
    </location>
</feature>
<dbReference type="NCBIfam" id="TIGR00652">
    <property type="entry name" value="DapF"/>
    <property type="match status" value="1"/>
</dbReference>
<name>A0ABS5HKN3_9BACT</name>
<organism evidence="10 11">
    <name type="scientific">Campylobacter anatolicus</name>
    <dbReference type="NCBI Taxonomy" id="2829105"/>
    <lineage>
        <taxon>Bacteria</taxon>
        <taxon>Pseudomonadati</taxon>
        <taxon>Campylobacterota</taxon>
        <taxon>Epsilonproteobacteria</taxon>
        <taxon>Campylobacterales</taxon>
        <taxon>Campylobacteraceae</taxon>
        <taxon>Campylobacter</taxon>
    </lineage>
</organism>
<dbReference type="Gene3D" id="3.10.310.10">
    <property type="entry name" value="Diaminopimelate Epimerase, Chain A, domain 1"/>
    <property type="match status" value="2"/>
</dbReference>
<dbReference type="EC" id="5.1.1.7" evidence="3 8"/>
<evidence type="ECO:0000256" key="6">
    <source>
        <dbReference type="ARBA" id="ARBA00023235"/>
    </source>
</evidence>
<dbReference type="RefSeq" id="WP_212139728.1">
    <property type="nucleotide sequence ID" value="NZ_JAGSSW010000006.1"/>
</dbReference>
<dbReference type="Proteomes" id="UP000682951">
    <property type="component" value="Unassembled WGS sequence"/>
</dbReference>
<dbReference type="SUPFAM" id="SSF54506">
    <property type="entry name" value="Diaminopimelate epimerase-like"/>
    <property type="match status" value="2"/>
</dbReference>
<reference evidence="10 11" key="1">
    <citation type="submission" date="2021-04" db="EMBL/GenBank/DDBJ databases">
        <title>Molecular and phenotypic characterization and identification of bacterial isolates recovered from the Anatolian ground squirrels (Spermophilus xanthoprymnus) and which have the potential to form a new species in the Campylobacter genus.</title>
        <authorList>
            <person name="Aydin F."/>
            <person name="Abay S."/>
            <person name="Kayman T."/>
            <person name="Karakaya E."/>
            <person name="Mustak H.K."/>
            <person name="Mustak I.B."/>
            <person name="Bilgin N."/>
            <person name="Duzler A."/>
            <person name="Sahin O."/>
            <person name="Guran O."/>
            <person name="Saticioglu I.B."/>
        </authorList>
    </citation>
    <scope>NUCLEOTIDE SEQUENCE [LARGE SCALE GENOMIC DNA]</scope>
    <source>
        <strain evidence="11">faydin-G24</strain>
    </source>
</reference>
<comment type="caution">
    <text evidence="8">Lacks conserved residue(s) required for the propagation of feature annotation.</text>
</comment>
<evidence type="ECO:0000313" key="11">
    <source>
        <dbReference type="Proteomes" id="UP000682951"/>
    </source>
</evidence>
<comment type="caution">
    <text evidence="10">The sequence shown here is derived from an EMBL/GenBank/DDBJ whole genome shotgun (WGS) entry which is preliminary data.</text>
</comment>
<feature type="site" description="Could be important to modulate the pK values of the two catalytic cysteine residues" evidence="8">
    <location>
        <position position="140"/>
    </location>
</feature>
<evidence type="ECO:0000256" key="9">
    <source>
        <dbReference type="PROSITE-ProRule" id="PRU10125"/>
    </source>
</evidence>
<feature type="binding site" evidence="8">
    <location>
        <position position="166"/>
    </location>
    <ligand>
        <name>substrate</name>
    </ligand>
</feature>
<feature type="site" description="Could be important to modulate the pK values of the two catalytic cysteine residues" evidence="8">
    <location>
        <position position="183"/>
    </location>
</feature>
<keyword evidence="5 8" id="KW-0457">Lysine biosynthesis</keyword>
<evidence type="ECO:0000256" key="2">
    <source>
        <dbReference type="ARBA" id="ARBA00010219"/>
    </source>
</evidence>
<proteinExistence type="inferred from homology"/>
<feature type="active site" description="Proton donor" evidence="8">
    <location>
        <position position="70"/>
    </location>
</feature>
<comment type="function">
    <text evidence="8">Catalyzes the stereoinversion of LL-2,6-diaminopimelate (L,L-DAP) to meso-diaminopimelate (meso-DAP), a precursor of L-lysine and an essential component of the bacterial peptidoglycan.</text>
</comment>
<accession>A0ABS5HKN3</accession>
<sequence>MLVAKYNANGNDFVIFHTFVSANRSALAVRLCNRYNGVGADGLIVLKPSQNTNEIVWEFYNNDGSYAAMCGNGSRAAAQYAVDNGLCDNEFNLLTGSGSVSAKVSDDGVEIELTSPKILANNPINEFGKEWYFYDTGVPHLVSFVSDLTEFDISMARKLRHKYNANINLAMIKDGEIYVRTYERGVENETQACGTGMAACFYGGFLNFNLEQSINVYPKSRDKLGLRLENGKIFFKGEVKHCFSTDFKI</sequence>
<feature type="binding site" evidence="8">
    <location>
        <position position="61"/>
    </location>
    <ligand>
        <name>substrate</name>
    </ligand>
</feature>
<dbReference type="HAMAP" id="MF_00197">
    <property type="entry name" value="DAP_epimerase"/>
    <property type="match status" value="1"/>
</dbReference>
<evidence type="ECO:0000313" key="10">
    <source>
        <dbReference type="EMBL" id="MBR8464232.1"/>
    </source>
</evidence>
<comment type="pathway">
    <text evidence="1 8">Amino-acid biosynthesis; L-lysine biosynthesis via DAP pathway; DL-2,6-diaminopimelate from LL-2,6-diaminopimelate: step 1/1.</text>
</comment>
<feature type="active site" description="Proton acceptor" evidence="8">
    <location>
        <position position="193"/>
    </location>
</feature>
<dbReference type="EMBL" id="JAGSSW010000006">
    <property type="protein sequence ID" value="MBR8464232.1"/>
    <property type="molecule type" value="Genomic_DNA"/>
</dbReference>
<evidence type="ECO:0000256" key="4">
    <source>
        <dbReference type="ARBA" id="ARBA00022605"/>
    </source>
</evidence>
<evidence type="ECO:0000256" key="7">
    <source>
        <dbReference type="ARBA" id="ARBA00051712"/>
    </source>
</evidence>
<dbReference type="Pfam" id="PF01678">
    <property type="entry name" value="DAP_epimerase"/>
    <property type="match status" value="2"/>
</dbReference>
<dbReference type="InterPro" id="IPR001653">
    <property type="entry name" value="DAP_epimerase_DapF"/>
</dbReference>